<proteinExistence type="predicted"/>
<dbReference type="PANTHER" id="PTHR31581">
    <property type="entry name" value="KICSTOR COMPLEX PROTEIN C12ORF66"/>
    <property type="match status" value="1"/>
</dbReference>
<dbReference type="Gene3D" id="1.10.3450.30">
    <property type="match status" value="1"/>
</dbReference>
<keyword evidence="1" id="KW-0472">Membrane</keyword>
<dbReference type="Proteomes" id="UP000278807">
    <property type="component" value="Unassembled WGS sequence"/>
</dbReference>
<dbReference type="GO" id="GO:0042149">
    <property type="term" value="P:cellular response to glucose starvation"/>
    <property type="evidence" value="ECO:0007669"/>
    <property type="project" value="TreeGrafter"/>
</dbReference>
<sequence length="374" mass="42627">MQHLYDAFSRVHSVCEDLLHPYRRLLSGILPTHISALLEYLQYFCQIRCKLLSLYALAICGILISKLIEIFPFLCSFSIVSNPDTDICSSAENFSAALEDTLALDVPVNSLQSAADPLIKIVRLEMEILAILFNLQCQLSNLEFLNSILSLQSLSIKLDKYSTRNDTVVEAPTPFMNWLRDFHSLLLAKFTLYWYTIFHPIATKSISMQHNLAKENPRIVLHVQEFVRKYEGSSVSIFFDAYLQDFDYLGHSYVPPGAAGMYVKSSVAIPCIFTYPLTESNAVPKNDYPVIMRALHSLLTVTTWKSPRQIVGQFEAQLGKTFFVQKLEKRYYMAVVVEDEHGALVENSHIRDFINRICDCTQIIDVARTLQSRS</sequence>
<evidence type="ECO:0000313" key="4">
    <source>
        <dbReference type="WBParaSite" id="HNAJ_0001044501-mRNA-1"/>
    </source>
</evidence>
<feature type="transmembrane region" description="Helical" evidence="1">
    <location>
        <begin position="52"/>
        <end position="74"/>
    </location>
</feature>
<dbReference type="Pfam" id="PF09404">
    <property type="entry name" value="C12orf66_like"/>
    <property type="match status" value="1"/>
</dbReference>
<evidence type="ECO:0000256" key="1">
    <source>
        <dbReference type="SAM" id="Phobius"/>
    </source>
</evidence>
<dbReference type="EMBL" id="UZAE01013051">
    <property type="protein sequence ID" value="VDO07961.1"/>
    <property type="molecule type" value="Genomic_DNA"/>
</dbReference>
<dbReference type="STRING" id="102285.A0A0R3TS42"/>
<dbReference type="SUPFAM" id="SSF160651">
    <property type="entry name" value="FLJ32549 C-terminal domain-like"/>
    <property type="match status" value="1"/>
</dbReference>
<dbReference type="OrthoDB" id="18134at2759"/>
<dbReference type="InterPro" id="IPR038060">
    <property type="entry name" value="C12orf66-like_central_sf"/>
</dbReference>
<protein>
    <submittedName>
        <fullName evidence="4">Vacuolar protein sorting-associated protein 53 homolog</fullName>
    </submittedName>
</protein>
<accession>A0A0R3TS42</accession>
<dbReference type="WBParaSite" id="HNAJ_0001044501-mRNA-1">
    <property type="protein sequence ID" value="HNAJ_0001044501-mRNA-1"/>
    <property type="gene ID" value="HNAJ_0001044501"/>
</dbReference>
<evidence type="ECO:0000313" key="2">
    <source>
        <dbReference type="EMBL" id="VDO07961.1"/>
    </source>
</evidence>
<dbReference type="GO" id="GO:1904262">
    <property type="term" value="P:negative regulation of TORC1 signaling"/>
    <property type="evidence" value="ECO:0007669"/>
    <property type="project" value="TreeGrafter"/>
</dbReference>
<reference evidence="2 3" key="2">
    <citation type="submission" date="2018-11" db="EMBL/GenBank/DDBJ databases">
        <authorList>
            <consortium name="Pathogen Informatics"/>
        </authorList>
    </citation>
    <scope>NUCLEOTIDE SEQUENCE [LARGE SCALE GENOMIC DNA]</scope>
</reference>
<dbReference type="PANTHER" id="PTHR31581:SF1">
    <property type="entry name" value="KICSTOR SUBUNIT 2"/>
    <property type="match status" value="1"/>
</dbReference>
<evidence type="ECO:0000313" key="3">
    <source>
        <dbReference type="Proteomes" id="UP000278807"/>
    </source>
</evidence>
<dbReference type="InterPro" id="IPR018544">
    <property type="entry name" value="KICS_2"/>
</dbReference>
<keyword evidence="1" id="KW-0812">Transmembrane</keyword>
<reference evidence="4" key="1">
    <citation type="submission" date="2017-02" db="UniProtKB">
        <authorList>
            <consortium name="WormBaseParasite"/>
        </authorList>
    </citation>
    <scope>IDENTIFICATION</scope>
</reference>
<dbReference type="AlphaFoldDB" id="A0A0R3TS42"/>
<keyword evidence="3" id="KW-1185">Reference proteome</keyword>
<dbReference type="GO" id="GO:0034198">
    <property type="term" value="P:cellular response to amino acid starvation"/>
    <property type="evidence" value="ECO:0007669"/>
    <property type="project" value="TreeGrafter"/>
</dbReference>
<keyword evidence="1" id="KW-1133">Transmembrane helix</keyword>
<dbReference type="SUPFAM" id="SSF158548">
    <property type="entry name" value="FLJ32549 domain-like"/>
    <property type="match status" value="1"/>
</dbReference>
<dbReference type="GO" id="GO:0061462">
    <property type="term" value="P:protein localization to lysosome"/>
    <property type="evidence" value="ECO:0007669"/>
    <property type="project" value="TreeGrafter"/>
</dbReference>
<name>A0A0R3TS42_RODNA</name>
<gene>
    <name evidence="2" type="ORF">HNAJ_LOCUS10440</name>
</gene>
<organism evidence="4">
    <name type="scientific">Rodentolepis nana</name>
    <name type="common">Dwarf tapeworm</name>
    <name type="synonym">Hymenolepis nana</name>
    <dbReference type="NCBI Taxonomy" id="102285"/>
    <lineage>
        <taxon>Eukaryota</taxon>
        <taxon>Metazoa</taxon>
        <taxon>Spiralia</taxon>
        <taxon>Lophotrochozoa</taxon>
        <taxon>Platyhelminthes</taxon>
        <taxon>Cestoda</taxon>
        <taxon>Eucestoda</taxon>
        <taxon>Cyclophyllidea</taxon>
        <taxon>Hymenolepididae</taxon>
        <taxon>Rodentolepis</taxon>
    </lineage>
</organism>